<dbReference type="Gene3D" id="3.40.50.720">
    <property type="entry name" value="NAD(P)-binding Rossmann-like Domain"/>
    <property type="match status" value="1"/>
</dbReference>
<keyword evidence="2" id="KW-1185">Reference proteome</keyword>
<dbReference type="Proteomes" id="UP001215151">
    <property type="component" value="Unassembled WGS sequence"/>
</dbReference>
<protein>
    <recommendedName>
        <fullName evidence="3">NAD(P)-binding protein</fullName>
    </recommendedName>
</protein>
<gene>
    <name evidence="1" type="ORF">ONZ51_g5737</name>
</gene>
<dbReference type="PANTHER" id="PTHR43431">
    <property type="entry name" value="OXIDOREDUCTASE, SHORT CHAIN DEHYDROGENASE/REDUCTASE FAMILY (AFU_ORTHOLOGUE AFUA_5G14000)"/>
    <property type="match status" value="1"/>
</dbReference>
<dbReference type="Pfam" id="PF00106">
    <property type="entry name" value="adh_short"/>
    <property type="match status" value="1"/>
</dbReference>
<dbReference type="AlphaFoldDB" id="A0AAD7XDB0"/>
<accession>A0AAD7XDB0</accession>
<dbReference type="EMBL" id="JAPEVG010000128">
    <property type="protein sequence ID" value="KAJ8481807.1"/>
    <property type="molecule type" value="Genomic_DNA"/>
</dbReference>
<sequence length="260" mass="28088">MAIRPIIVIAGVGNGSGTGGATARVFSKAGYRVALIARGADKLKKTAEEINQAGGEAAAFPIESYSYKALRDVFGTIKAHKWSAGETPEIRAALWNTGAGVRKGFLDVTEEDLQVVLDANVNGAFAFAHEVIQAFKRNQIDDLGKRGTLIFTGATASLRGNVTTSAFAAGKFALRALSQSLNKEFGKENIHVAHAIIDGGILTDLSLSRRSDEEAAKAWKENADIRLDPESIAKSYLYLANQDRSAWTWELDLRPAHEKW</sequence>
<dbReference type="SUPFAM" id="SSF51735">
    <property type="entry name" value="NAD(P)-binding Rossmann-fold domains"/>
    <property type="match status" value="1"/>
</dbReference>
<dbReference type="PANTHER" id="PTHR43431:SF7">
    <property type="entry name" value="OXIDOREDUCTASE, SHORT CHAIN DEHYDROGENASE_REDUCTASE FAMILY (AFU_ORTHOLOGUE AFUA_5G14000)"/>
    <property type="match status" value="1"/>
</dbReference>
<evidence type="ECO:0000313" key="1">
    <source>
        <dbReference type="EMBL" id="KAJ8481807.1"/>
    </source>
</evidence>
<organism evidence="1 2">
    <name type="scientific">Trametes cubensis</name>
    <dbReference type="NCBI Taxonomy" id="1111947"/>
    <lineage>
        <taxon>Eukaryota</taxon>
        <taxon>Fungi</taxon>
        <taxon>Dikarya</taxon>
        <taxon>Basidiomycota</taxon>
        <taxon>Agaricomycotina</taxon>
        <taxon>Agaricomycetes</taxon>
        <taxon>Polyporales</taxon>
        <taxon>Polyporaceae</taxon>
        <taxon>Trametes</taxon>
    </lineage>
</organism>
<evidence type="ECO:0008006" key="3">
    <source>
        <dbReference type="Google" id="ProtNLM"/>
    </source>
</evidence>
<dbReference type="InterPro" id="IPR036291">
    <property type="entry name" value="NAD(P)-bd_dom_sf"/>
</dbReference>
<reference evidence="1" key="1">
    <citation type="submission" date="2022-11" db="EMBL/GenBank/DDBJ databases">
        <title>Genome Sequence of Cubamyces cubensis.</title>
        <authorList>
            <person name="Buettner E."/>
        </authorList>
    </citation>
    <scope>NUCLEOTIDE SEQUENCE</scope>
    <source>
        <strain evidence="1">MPL-01</strain>
    </source>
</reference>
<proteinExistence type="predicted"/>
<comment type="caution">
    <text evidence="1">The sequence shown here is derived from an EMBL/GenBank/DDBJ whole genome shotgun (WGS) entry which is preliminary data.</text>
</comment>
<name>A0AAD7XDB0_9APHY</name>
<dbReference type="InterPro" id="IPR002347">
    <property type="entry name" value="SDR_fam"/>
</dbReference>
<evidence type="ECO:0000313" key="2">
    <source>
        <dbReference type="Proteomes" id="UP001215151"/>
    </source>
</evidence>